<dbReference type="Gramene" id="mRNA:HanXRQr2_Chr03g0109021">
    <property type="protein sequence ID" value="mRNA:HanXRQr2_Chr03g0109021"/>
    <property type="gene ID" value="HanXRQr2_Chr03g0109021"/>
</dbReference>
<evidence type="ECO:0000313" key="2">
    <source>
        <dbReference type="EMBL" id="KAF5814258.1"/>
    </source>
</evidence>
<dbReference type="Proteomes" id="UP000215914">
    <property type="component" value="Unassembled WGS sequence"/>
</dbReference>
<dbReference type="GO" id="GO:0010119">
    <property type="term" value="P:regulation of stomatal movement"/>
    <property type="evidence" value="ECO:0007669"/>
    <property type="project" value="InterPro"/>
</dbReference>
<reference evidence="2" key="2">
    <citation type="submission" date="2020-06" db="EMBL/GenBank/DDBJ databases">
        <title>Helianthus annuus Genome sequencing and assembly Release 2.</title>
        <authorList>
            <person name="Gouzy J."/>
            <person name="Langlade N."/>
            <person name="Munos S."/>
        </authorList>
    </citation>
    <scope>NUCLEOTIDE SEQUENCE</scope>
    <source>
        <tissue evidence="2">Leaves</tissue>
    </source>
</reference>
<reference evidence="2" key="1">
    <citation type="journal article" date="2017" name="Nature">
        <title>The sunflower genome provides insights into oil metabolism, flowering and Asterid evolution.</title>
        <authorList>
            <person name="Badouin H."/>
            <person name="Gouzy J."/>
            <person name="Grassa C.J."/>
            <person name="Murat F."/>
            <person name="Staton S.E."/>
            <person name="Cottret L."/>
            <person name="Lelandais-Briere C."/>
            <person name="Owens G.L."/>
            <person name="Carrere S."/>
            <person name="Mayjonade B."/>
            <person name="Legrand L."/>
            <person name="Gill N."/>
            <person name="Kane N.C."/>
            <person name="Bowers J.E."/>
            <person name="Hubner S."/>
            <person name="Bellec A."/>
            <person name="Berard A."/>
            <person name="Berges H."/>
            <person name="Blanchet N."/>
            <person name="Boniface M.C."/>
            <person name="Brunel D."/>
            <person name="Catrice O."/>
            <person name="Chaidir N."/>
            <person name="Claudel C."/>
            <person name="Donnadieu C."/>
            <person name="Faraut T."/>
            <person name="Fievet G."/>
            <person name="Helmstetter N."/>
            <person name="King M."/>
            <person name="Knapp S.J."/>
            <person name="Lai Z."/>
            <person name="Le Paslier M.C."/>
            <person name="Lippi Y."/>
            <person name="Lorenzon L."/>
            <person name="Mandel J.R."/>
            <person name="Marage G."/>
            <person name="Marchand G."/>
            <person name="Marquand E."/>
            <person name="Bret-Mestries E."/>
            <person name="Morien E."/>
            <person name="Nambeesan S."/>
            <person name="Nguyen T."/>
            <person name="Pegot-Espagnet P."/>
            <person name="Pouilly N."/>
            <person name="Raftis F."/>
            <person name="Sallet E."/>
            <person name="Schiex T."/>
            <person name="Thomas J."/>
            <person name="Vandecasteele C."/>
            <person name="Vares D."/>
            <person name="Vear F."/>
            <person name="Vautrin S."/>
            <person name="Crespi M."/>
            <person name="Mangin B."/>
            <person name="Burke J.M."/>
            <person name="Salse J."/>
            <person name="Munos S."/>
            <person name="Vincourt P."/>
            <person name="Rieseberg L.H."/>
            <person name="Langlade N.B."/>
        </authorList>
    </citation>
    <scope>NUCLEOTIDE SEQUENCE</scope>
    <source>
        <tissue evidence="2">Leaves</tissue>
    </source>
</reference>
<comment type="caution">
    <text evidence="2">The sequence shown here is derived from an EMBL/GenBank/DDBJ whole genome shotgun (WGS) entry which is preliminary data.</text>
</comment>
<name>A0A9K3JF56_HELAN</name>
<dbReference type="PANTHER" id="PTHR31172">
    <property type="entry name" value="STOMATAL CLOSURE-RELATED ACTIN-BINDING PROTEIN 1"/>
    <property type="match status" value="1"/>
</dbReference>
<dbReference type="PANTHER" id="PTHR31172:SF7">
    <property type="entry name" value="STOMATAL CLOSURE-RELATED ACTIN-BINDING PROTEIN 3"/>
    <property type="match status" value="1"/>
</dbReference>
<keyword evidence="3" id="KW-1185">Reference proteome</keyword>
<dbReference type="Pfam" id="PF16709">
    <property type="entry name" value="SCAB-Ig"/>
    <property type="match status" value="1"/>
</dbReference>
<dbReference type="GO" id="GO:0003779">
    <property type="term" value="F:actin binding"/>
    <property type="evidence" value="ECO:0007669"/>
    <property type="project" value="InterPro"/>
</dbReference>
<accession>A0A9K3JF56</accession>
<proteinExistence type="predicted"/>
<evidence type="ECO:0000259" key="1">
    <source>
        <dbReference type="Pfam" id="PF16709"/>
    </source>
</evidence>
<dbReference type="InterPro" id="IPR039640">
    <property type="entry name" value="SCAB"/>
</dbReference>
<sequence length="78" mass="8337">MMRISGTLTKFIFSPGANKSVCAPDPYDVGRILQVDIISNAQKSTVTTDCPIQPGLCRVSSVEFACKTLVKGEELDGS</sequence>
<dbReference type="AlphaFoldDB" id="A0A9K3JF56"/>
<feature type="domain" description="Stomatal closure-related actin-binding protein Ig" evidence="1">
    <location>
        <begin position="15"/>
        <end position="63"/>
    </location>
</feature>
<gene>
    <name evidence="2" type="ORF">HanXRQr2_Chr03g0109021</name>
</gene>
<evidence type="ECO:0000313" key="3">
    <source>
        <dbReference type="Proteomes" id="UP000215914"/>
    </source>
</evidence>
<organism evidence="2 3">
    <name type="scientific">Helianthus annuus</name>
    <name type="common">Common sunflower</name>
    <dbReference type="NCBI Taxonomy" id="4232"/>
    <lineage>
        <taxon>Eukaryota</taxon>
        <taxon>Viridiplantae</taxon>
        <taxon>Streptophyta</taxon>
        <taxon>Embryophyta</taxon>
        <taxon>Tracheophyta</taxon>
        <taxon>Spermatophyta</taxon>
        <taxon>Magnoliopsida</taxon>
        <taxon>eudicotyledons</taxon>
        <taxon>Gunneridae</taxon>
        <taxon>Pentapetalae</taxon>
        <taxon>asterids</taxon>
        <taxon>campanulids</taxon>
        <taxon>Asterales</taxon>
        <taxon>Asteraceae</taxon>
        <taxon>Asteroideae</taxon>
        <taxon>Heliantheae alliance</taxon>
        <taxon>Heliantheae</taxon>
        <taxon>Helianthus</taxon>
    </lineage>
</organism>
<protein>
    <recommendedName>
        <fullName evidence="1">Stomatal closure-related actin-binding protein Ig domain-containing protein</fullName>
    </recommendedName>
</protein>
<dbReference type="EMBL" id="MNCJ02000318">
    <property type="protein sequence ID" value="KAF5814258.1"/>
    <property type="molecule type" value="Genomic_DNA"/>
</dbReference>
<dbReference type="InterPro" id="IPR032015">
    <property type="entry name" value="SCAB-Ig"/>
</dbReference>
<dbReference type="GO" id="GO:0007015">
    <property type="term" value="P:actin filament organization"/>
    <property type="evidence" value="ECO:0007669"/>
    <property type="project" value="InterPro"/>
</dbReference>